<dbReference type="EnsemblMetazoa" id="CJA32790c.1">
    <property type="protein sequence ID" value="CJA32790c.1"/>
    <property type="gene ID" value="WBGene00208637"/>
</dbReference>
<feature type="transmembrane region" description="Helical" evidence="6">
    <location>
        <begin position="176"/>
        <end position="200"/>
    </location>
</feature>
<protein>
    <submittedName>
        <fullName evidence="7">Uncharacterized protein</fullName>
    </submittedName>
</protein>
<proteinExistence type="inferred from homology"/>
<evidence type="ECO:0000256" key="2">
    <source>
        <dbReference type="ARBA" id="ARBA00006803"/>
    </source>
</evidence>
<dbReference type="AlphaFoldDB" id="A0A8R1EBK1"/>
<feature type="transmembrane region" description="Helical" evidence="6">
    <location>
        <begin position="29"/>
        <end position="54"/>
    </location>
</feature>
<keyword evidence="4 6" id="KW-1133">Transmembrane helix</keyword>
<accession>A0A8R1EBK1</accession>
<dbReference type="PANTHER" id="PTHR23128">
    <property type="entry name" value="SERPENTINE RECEPTOR, CLASS E (EPSILON)-RELATED"/>
    <property type="match status" value="1"/>
</dbReference>
<keyword evidence="8" id="KW-1185">Reference proteome</keyword>
<keyword evidence="3 6" id="KW-0812">Transmembrane</keyword>
<comment type="subcellular location">
    <subcellularLocation>
        <location evidence="1">Membrane</location>
        <topology evidence="1">Multi-pass membrane protein</topology>
    </subcellularLocation>
</comment>
<evidence type="ECO:0000256" key="5">
    <source>
        <dbReference type="ARBA" id="ARBA00023136"/>
    </source>
</evidence>
<evidence type="ECO:0000313" key="7">
    <source>
        <dbReference type="EnsemblMetazoa" id="CJA32790c.1"/>
    </source>
</evidence>
<evidence type="ECO:0000256" key="1">
    <source>
        <dbReference type="ARBA" id="ARBA00004141"/>
    </source>
</evidence>
<sequence>MYLAENGSTPIFLAIFYIKTYNSSCTNEWIYTIAQIIELGFIVFAAVLNFYTIYMALSTNLFHFNITLIYSIFTLHWVELIVAKLFVLPYEEGFLSLTSSFEFAPQEEQSLLQYTFDDTVLNVESLKVFSHFSLVFGAGLRLRDYEHTRRAYISLISVISSEVLATVAALSTTYQYITPMVLAILAALLQAFSYIGFLAISETTKWLETKCEQNVNFYSLSVKFQLTETVRTLKVIHFLIFVVAVMIIIVAGIVVLAHLDLLSSQYTLYVFVIFEKLLHV</sequence>
<evidence type="ECO:0000256" key="3">
    <source>
        <dbReference type="ARBA" id="ARBA00022692"/>
    </source>
</evidence>
<feature type="transmembrane region" description="Helical" evidence="6">
    <location>
        <begin position="152"/>
        <end position="170"/>
    </location>
</feature>
<feature type="transmembrane region" description="Helical" evidence="6">
    <location>
        <begin position="66"/>
        <end position="87"/>
    </location>
</feature>
<dbReference type="PANTHER" id="PTHR23128:SF132">
    <property type="entry name" value="SERPENTINE RECEPTOR, CLASS E (EPSILON)-RELATED"/>
    <property type="match status" value="1"/>
</dbReference>
<feature type="transmembrane region" description="Helical" evidence="6">
    <location>
        <begin position="235"/>
        <end position="259"/>
    </location>
</feature>
<comment type="similarity">
    <text evidence="2">Belongs to the nematode receptor-like protein sre family.</text>
</comment>
<keyword evidence="5 6" id="KW-0472">Membrane</keyword>
<evidence type="ECO:0000256" key="6">
    <source>
        <dbReference type="SAM" id="Phobius"/>
    </source>
</evidence>
<evidence type="ECO:0000256" key="4">
    <source>
        <dbReference type="ARBA" id="ARBA00022989"/>
    </source>
</evidence>
<dbReference type="InterPro" id="IPR004151">
    <property type="entry name" value="7TM_GPCR_serpentine_rcpt_Sre"/>
</dbReference>
<reference evidence="8" key="1">
    <citation type="submission" date="2010-08" db="EMBL/GenBank/DDBJ databases">
        <authorList>
            <consortium name="Caenorhabditis japonica Sequencing Consortium"/>
            <person name="Wilson R.K."/>
        </authorList>
    </citation>
    <scope>NUCLEOTIDE SEQUENCE [LARGE SCALE GENOMIC DNA]</scope>
    <source>
        <strain evidence="8">DF5081</strain>
    </source>
</reference>
<dbReference type="GO" id="GO:0016020">
    <property type="term" value="C:membrane"/>
    <property type="evidence" value="ECO:0007669"/>
    <property type="project" value="UniProtKB-SubCell"/>
</dbReference>
<reference evidence="7" key="2">
    <citation type="submission" date="2022-06" db="UniProtKB">
        <authorList>
            <consortium name="EnsemblMetazoa"/>
        </authorList>
    </citation>
    <scope>IDENTIFICATION</scope>
    <source>
        <strain evidence="7">DF5081</strain>
    </source>
</reference>
<name>A0A8R1EBK1_CAEJA</name>
<evidence type="ECO:0000313" key="8">
    <source>
        <dbReference type="Proteomes" id="UP000005237"/>
    </source>
</evidence>
<dbReference type="Pfam" id="PF03125">
    <property type="entry name" value="Sre"/>
    <property type="match status" value="1"/>
</dbReference>
<dbReference type="GO" id="GO:0007606">
    <property type="term" value="P:sensory perception of chemical stimulus"/>
    <property type="evidence" value="ECO:0007669"/>
    <property type="project" value="InterPro"/>
</dbReference>
<dbReference type="Proteomes" id="UP000005237">
    <property type="component" value="Unassembled WGS sequence"/>
</dbReference>
<organism evidence="7 8">
    <name type="scientific">Caenorhabditis japonica</name>
    <dbReference type="NCBI Taxonomy" id="281687"/>
    <lineage>
        <taxon>Eukaryota</taxon>
        <taxon>Metazoa</taxon>
        <taxon>Ecdysozoa</taxon>
        <taxon>Nematoda</taxon>
        <taxon>Chromadorea</taxon>
        <taxon>Rhabditida</taxon>
        <taxon>Rhabditina</taxon>
        <taxon>Rhabditomorpha</taxon>
        <taxon>Rhabditoidea</taxon>
        <taxon>Rhabditidae</taxon>
        <taxon>Peloderinae</taxon>
        <taxon>Caenorhabditis</taxon>
    </lineage>
</organism>